<evidence type="ECO:0000259" key="7">
    <source>
        <dbReference type="PROSITE" id="PS50850"/>
    </source>
</evidence>
<dbReference type="InterPro" id="IPR036259">
    <property type="entry name" value="MFS_trans_sf"/>
</dbReference>
<evidence type="ECO:0000256" key="5">
    <source>
        <dbReference type="SAM" id="MobiDB-lite"/>
    </source>
</evidence>
<dbReference type="AlphaFoldDB" id="A0A165QTW3"/>
<dbReference type="Gene3D" id="1.20.1720.10">
    <property type="entry name" value="Multidrug resistance protein D"/>
    <property type="match status" value="1"/>
</dbReference>
<dbReference type="GO" id="GO:0005886">
    <property type="term" value="C:plasma membrane"/>
    <property type="evidence" value="ECO:0007669"/>
    <property type="project" value="TreeGrafter"/>
</dbReference>
<dbReference type="Gene3D" id="1.20.1250.20">
    <property type="entry name" value="MFS general substrate transporter like domains"/>
    <property type="match status" value="1"/>
</dbReference>
<evidence type="ECO:0000256" key="2">
    <source>
        <dbReference type="ARBA" id="ARBA00022692"/>
    </source>
</evidence>
<gene>
    <name evidence="8" type="ORF">EXIGLDRAFT_635483</name>
</gene>
<feature type="transmembrane region" description="Helical" evidence="6">
    <location>
        <begin position="404"/>
        <end position="422"/>
    </location>
</feature>
<feature type="transmembrane region" description="Helical" evidence="6">
    <location>
        <begin position="341"/>
        <end position="359"/>
    </location>
</feature>
<evidence type="ECO:0000313" key="8">
    <source>
        <dbReference type="EMBL" id="KZW04065.1"/>
    </source>
</evidence>
<dbReference type="InParanoid" id="A0A165QTW3"/>
<evidence type="ECO:0000256" key="4">
    <source>
        <dbReference type="ARBA" id="ARBA00023136"/>
    </source>
</evidence>
<evidence type="ECO:0000256" key="3">
    <source>
        <dbReference type="ARBA" id="ARBA00022989"/>
    </source>
</evidence>
<evidence type="ECO:0000256" key="1">
    <source>
        <dbReference type="ARBA" id="ARBA00004141"/>
    </source>
</evidence>
<feature type="transmembrane region" description="Helical" evidence="6">
    <location>
        <begin position="270"/>
        <end position="289"/>
    </location>
</feature>
<feature type="transmembrane region" description="Helical" evidence="6">
    <location>
        <begin position="69"/>
        <end position="89"/>
    </location>
</feature>
<feature type="compositionally biased region" description="Basic and acidic residues" evidence="5">
    <location>
        <begin position="29"/>
        <end position="53"/>
    </location>
</feature>
<keyword evidence="9" id="KW-1185">Reference proteome</keyword>
<feature type="transmembrane region" description="Helical" evidence="6">
    <location>
        <begin position="225"/>
        <end position="245"/>
    </location>
</feature>
<reference evidence="8 9" key="1">
    <citation type="journal article" date="2016" name="Mol. Biol. Evol.">
        <title>Comparative Genomics of Early-Diverging Mushroom-Forming Fungi Provides Insights into the Origins of Lignocellulose Decay Capabilities.</title>
        <authorList>
            <person name="Nagy L.G."/>
            <person name="Riley R."/>
            <person name="Tritt A."/>
            <person name="Adam C."/>
            <person name="Daum C."/>
            <person name="Floudas D."/>
            <person name="Sun H."/>
            <person name="Yadav J.S."/>
            <person name="Pangilinan J."/>
            <person name="Larsson K.H."/>
            <person name="Matsuura K."/>
            <person name="Barry K."/>
            <person name="Labutti K."/>
            <person name="Kuo R."/>
            <person name="Ohm R.A."/>
            <person name="Bhattacharya S.S."/>
            <person name="Shirouzu T."/>
            <person name="Yoshinaga Y."/>
            <person name="Martin F.M."/>
            <person name="Grigoriev I.V."/>
            <person name="Hibbett D.S."/>
        </authorList>
    </citation>
    <scope>NUCLEOTIDE SEQUENCE [LARGE SCALE GENOMIC DNA]</scope>
    <source>
        <strain evidence="8 9">HHB12029</strain>
    </source>
</reference>
<organism evidence="8 9">
    <name type="scientific">Exidia glandulosa HHB12029</name>
    <dbReference type="NCBI Taxonomy" id="1314781"/>
    <lineage>
        <taxon>Eukaryota</taxon>
        <taxon>Fungi</taxon>
        <taxon>Dikarya</taxon>
        <taxon>Basidiomycota</taxon>
        <taxon>Agaricomycotina</taxon>
        <taxon>Agaricomycetes</taxon>
        <taxon>Auriculariales</taxon>
        <taxon>Exidiaceae</taxon>
        <taxon>Exidia</taxon>
    </lineage>
</organism>
<keyword evidence="2 6" id="KW-0812">Transmembrane</keyword>
<dbReference type="InterPro" id="IPR020846">
    <property type="entry name" value="MFS_dom"/>
</dbReference>
<feature type="transmembrane region" description="Helical" evidence="6">
    <location>
        <begin position="434"/>
        <end position="458"/>
    </location>
</feature>
<dbReference type="STRING" id="1314781.A0A165QTW3"/>
<feature type="transmembrane region" description="Helical" evidence="6">
    <location>
        <begin position="539"/>
        <end position="557"/>
    </location>
</feature>
<dbReference type="SUPFAM" id="SSF103473">
    <property type="entry name" value="MFS general substrate transporter"/>
    <property type="match status" value="1"/>
</dbReference>
<feature type="domain" description="Major facilitator superfamily (MFS) profile" evidence="7">
    <location>
        <begin position="72"/>
        <end position="524"/>
    </location>
</feature>
<feature type="transmembrane region" description="Helical" evidence="6">
    <location>
        <begin position="109"/>
        <end position="130"/>
    </location>
</feature>
<dbReference type="PANTHER" id="PTHR23501">
    <property type="entry name" value="MAJOR FACILITATOR SUPERFAMILY"/>
    <property type="match status" value="1"/>
</dbReference>
<proteinExistence type="predicted"/>
<name>A0A165QTW3_EXIGL</name>
<feature type="compositionally biased region" description="Polar residues" evidence="5">
    <location>
        <begin position="17"/>
        <end position="28"/>
    </location>
</feature>
<accession>A0A165QTW3</accession>
<dbReference type="OrthoDB" id="10021397at2759"/>
<evidence type="ECO:0000313" key="9">
    <source>
        <dbReference type="Proteomes" id="UP000077266"/>
    </source>
</evidence>
<dbReference type="CDD" id="cd17502">
    <property type="entry name" value="MFS_Azr1_MDR_like"/>
    <property type="match status" value="1"/>
</dbReference>
<feature type="transmembrane region" description="Helical" evidence="6">
    <location>
        <begin position="379"/>
        <end position="397"/>
    </location>
</feature>
<feature type="transmembrane region" description="Helical" evidence="6">
    <location>
        <begin position="470"/>
        <end position="491"/>
    </location>
</feature>
<comment type="subcellular location">
    <subcellularLocation>
        <location evidence="1">Membrane</location>
        <topology evidence="1">Multi-pass membrane protein</topology>
    </subcellularLocation>
</comment>
<dbReference type="InterPro" id="IPR011701">
    <property type="entry name" value="MFS"/>
</dbReference>
<keyword evidence="3 6" id="KW-1133">Transmembrane helix</keyword>
<sequence length="575" mass="61863">MSTAQSATASIDAHTLTEAQPGQTTDVSEQPKLEKSESKKSSTPDEYADTEKQDVEEDDESRFVTGKKLVLIFVGFLSSVFLIALDQTIVSTALPRIVSQFNALSQVTWVVSAYFLTQAGFMLTAGQLLTVTSTKKIYLVSITIFEIGSLICGVAKSMEVLIFGRAFAGVGAACIFVSVLSIISEITRLKDRPVLMGTFGGIFALASVLGPLLGGAFTDHVSWRWCFYINLPFGALAIGAVVFFLEDRRPRVKPNHVGLTTLQLWKKIDVIGSILCLGMVCALLLPLQWGGQEKEWNDKVVIALFCVFGVLLAMFIGWEYYMGEDAILPLFLLKNSTQCGAALDAFFMFLGLLLATYYLPLKYQAQGHSATKSGIDILPFQLACVFTAMGSGGIINFTGRYWPFLVGSPLLVSLASGLLYTINETTPNARVIGYQIILGVGVGGALQNVVIAIQAEYAHAEHMVPQTTAVVTWAQLLGGIIGIAIAGTVFANGLKANLPSTLPPEVALAVRRSVSVIFTLPEDVRAEVVHAYIKSIDQVFLVGVPAGVLASLSAFLVKNHNLKHRSAMQSGAGMI</sequence>
<dbReference type="PROSITE" id="PS50850">
    <property type="entry name" value="MFS"/>
    <property type="match status" value="1"/>
</dbReference>
<protein>
    <submittedName>
        <fullName evidence="8">ABC transporter</fullName>
    </submittedName>
</protein>
<feature type="transmembrane region" description="Helical" evidence="6">
    <location>
        <begin position="194"/>
        <end position="213"/>
    </location>
</feature>
<feature type="region of interest" description="Disordered" evidence="5">
    <location>
        <begin position="1"/>
        <end position="58"/>
    </location>
</feature>
<dbReference type="EMBL" id="KV425882">
    <property type="protein sequence ID" value="KZW04065.1"/>
    <property type="molecule type" value="Genomic_DNA"/>
</dbReference>
<dbReference type="Pfam" id="PF07690">
    <property type="entry name" value="MFS_1"/>
    <property type="match status" value="1"/>
</dbReference>
<dbReference type="PRINTS" id="PR01036">
    <property type="entry name" value="TCRTETB"/>
</dbReference>
<keyword evidence="4 6" id="KW-0472">Membrane</keyword>
<dbReference type="PANTHER" id="PTHR23501:SF198">
    <property type="entry name" value="AZOLE RESISTANCE PROTEIN 1-RELATED"/>
    <property type="match status" value="1"/>
</dbReference>
<feature type="transmembrane region" description="Helical" evidence="6">
    <location>
        <begin position="162"/>
        <end position="182"/>
    </location>
</feature>
<dbReference type="Proteomes" id="UP000077266">
    <property type="component" value="Unassembled WGS sequence"/>
</dbReference>
<evidence type="ECO:0000256" key="6">
    <source>
        <dbReference type="SAM" id="Phobius"/>
    </source>
</evidence>
<feature type="transmembrane region" description="Helical" evidence="6">
    <location>
        <begin position="301"/>
        <end position="321"/>
    </location>
</feature>
<dbReference type="GO" id="GO:0022857">
    <property type="term" value="F:transmembrane transporter activity"/>
    <property type="evidence" value="ECO:0007669"/>
    <property type="project" value="InterPro"/>
</dbReference>